<evidence type="ECO:0000313" key="1">
    <source>
        <dbReference type="EMBL" id="KKK51240.1"/>
    </source>
</evidence>
<dbReference type="AlphaFoldDB" id="A0A0F8WSB9"/>
<sequence>MEELRSYVGRNLVGCIAPDSPGRILRQLRQQRRLNYDVISRRESLYQVRPVVKGAPTLSTFAMSDEEWQKG</sequence>
<reference evidence="1" key="1">
    <citation type="journal article" date="2015" name="Nature">
        <title>Complex archaea that bridge the gap between prokaryotes and eukaryotes.</title>
        <authorList>
            <person name="Spang A."/>
            <person name="Saw J.H."/>
            <person name="Jorgensen S.L."/>
            <person name="Zaremba-Niedzwiedzka K."/>
            <person name="Martijn J."/>
            <person name="Lind A.E."/>
            <person name="van Eijk R."/>
            <person name="Schleper C."/>
            <person name="Guy L."/>
            <person name="Ettema T.J."/>
        </authorList>
    </citation>
    <scope>NUCLEOTIDE SEQUENCE</scope>
</reference>
<gene>
    <name evidence="1" type="ORF">LCGC14_3116930</name>
</gene>
<proteinExistence type="predicted"/>
<name>A0A0F8WSB9_9ZZZZ</name>
<accession>A0A0F8WSB9</accession>
<protein>
    <submittedName>
        <fullName evidence="1">Uncharacterized protein</fullName>
    </submittedName>
</protein>
<comment type="caution">
    <text evidence="1">The sequence shown here is derived from an EMBL/GenBank/DDBJ whole genome shotgun (WGS) entry which is preliminary data.</text>
</comment>
<organism evidence="1">
    <name type="scientific">marine sediment metagenome</name>
    <dbReference type="NCBI Taxonomy" id="412755"/>
    <lineage>
        <taxon>unclassified sequences</taxon>
        <taxon>metagenomes</taxon>
        <taxon>ecological metagenomes</taxon>
    </lineage>
</organism>
<dbReference type="EMBL" id="LAZR01067611">
    <property type="protein sequence ID" value="KKK51240.1"/>
    <property type="molecule type" value="Genomic_DNA"/>
</dbReference>